<evidence type="ECO:0000313" key="3">
    <source>
        <dbReference type="Proteomes" id="UP001431209"/>
    </source>
</evidence>
<feature type="transmembrane region" description="Helical" evidence="1">
    <location>
        <begin position="97"/>
        <end position="120"/>
    </location>
</feature>
<feature type="transmembrane region" description="Helical" evidence="1">
    <location>
        <begin position="252"/>
        <end position="273"/>
    </location>
</feature>
<accession>A0AAW2YM67</accession>
<reference evidence="2 3" key="1">
    <citation type="submission" date="2024-03" db="EMBL/GenBank/DDBJ databases">
        <title>The Acrasis kona genome and developmental transcriptomes reveal deep origins of eukaryotic multicellular pathways.</title>
        <authorList>
            <person name="Sheikh S."/>
            <person name="Fu C.-J."/>
            <person name="Brown M.W."/>
            <person name="Baldauf S.L."/>
        </authorList>
    </citation>
    <scope>NUCLEOTIDE SEQUENCE [LARGE SCALE GENOMIC DNA]</scope>
    <source>
        <strain evidence="2 3">ATCC MYA-3509</strain>
    </source>
</reference>
<keyword evidence="3" id="KW-1185">Reference proteome</keyword>
<keyword evidence="1" id="KW-1133">Transmembrane helix</keyword>
<protein>
    <submittedName>
        <fullName evidence="2">Ribosome biogenesis GTPase RsgA</fullName>
    </submittedName>
</protein>
<dbReference type="Proteomes" id="UP001431209">
    <property type="component" value="Unassembled WGS sequence"/>
</dbReference>
<feature type="transmembrane region" description="Helical" evidence="1">
    <location>
        <begin position="20"/>
        <end position="37"/>
    </location>
</feature>
<keyword evidence="1" id="KW-0812">Transmembrane</keyword>
<proteinExistence type="predicted"/>
<evidence type="ECO:0000256" key="1">
    <source>
        <dbReference type="SAM" id="Phobius"/>
    </source>
</evidence>
<dbReference type="EMBL" id="JAOPGA020000236">
    <property type="protein sequence ID" value="KAL0477764.1"/>
    <property type="molecule type" value="Genomic_DNA"/>
</dbReference>
<gene>
    <name evidence="2" type="ORF">AKO1_013882</name>
</gene>
<sequence length="289" mass="32759">MRSRRTALREKSIQFLETGVVKKLLILAFVFFVFWQSPDNIDLFSPFTILATYYHETSHGFVALISGFEFSHVSISYDGNGYAEYFIDDVSKKDEKFYVSLISLAGPVGAPILGGSLLIASSHGGKVISTTLAFLGFSIIGCCARWLRKSDVSAYVCMYVLGIFLIYASIKIPTTYKRAVARFLAIQACTCIFTELDYLFSRTMEEFEDKNSDEDPVIKRLLKGRKKGKKQVVDYTDMGEIQHMLGFNYETVAYSVVVFSIAIMAVGLFYVHYRDKRRQTKRQSLVLPQ</sequence>
<feature type="transmembrane region" description="Helical" evidence="1">
    <location>
        <begin position="153"/>
        <end position="170"/>
    </location>
</feature>
<evidence type="ECO:0000313" key="2">
    <source>
        <dbReference type="EMBL" id="KAL0477764.1"/>
    </source>
</evidence>
<organism evidence="2 3">
    <name type="scientific">Acrasis kona</name>
    <dbReference type="NCBI Taxonomy" id="1008807"/>
    <lineage>
        <taxon>Eukaryota</taxon>
        <taxon>Discoba</taxon>
        <taxon>Heterolobosea</taxon>
        <taxon>Tetramitia</taxon>
        <taxon>Eutetramitia</taxon>
        <taxon>Acrasidae</taxon>
        <taxon>Acrasis</taxon>
    </lineage>
</organism>
<dbReference type="AlphaFoldDB" id="A0AAW2YM67"/>
<keyword evidence="1" id="KW-0472">Membrane</keyword>
<feature type="transmembrane region" description="Helical" evidence="1">
    <location>
        <begin position="179"/>
        <end position="200"/>
    </location>
</feature>
<dbReference type="Pfam" id="PF13398">
    <property type="entry name" value="Peptidase_M50B"/>
    <property type="match status" value="1"/>
</dbReference>
<name>A0AAW2YM67_9EUKA</name>
<feature type="transmembrane region" description="Helical" evidence="1">
    <location>
        <begin position="127"/>
        <end position="147"/>
    </location>
</feature>
<dbReference type="InterPro" id="IPR049500">
    <property type="entry name" value="Peptidase_M50B-like"/>
</dbReference>
<comment type="caution">
    <text evidence="2">The sequence shown here is derived from an EMBL/GenBank/DDBJ whole genome shotgun (WGS) entry which is preliminary data.</text>
</comment>